<accession>A0A0R3KBI7</accession>
<feature type="domain" description="VOC" evidence="2">
    <location>
        <begin position="8"/>
        <end position="146"/>
    </location>
</feature>
<dbReference type="EMBL" id="LLXX01000033">
    <property type="protein sequence ID" value="KRR11783.1"/>
    <property type="molecule type" value="Genomic_DNA"/>
</dbReference>
<dbReference type="CDD" id="cd08353">
    <property type="entry name" value="VOC_like"/>
    <property type="match status" value="1"/>
</dbReference>
<dbReference type="GO" id="GO:0046491">
    <property type="term" value="P:L-methylmalonyl-CoA metabolic process"/>
    <property type="evidence" value="ECO:0007669"/>
    <property type="project" value="TreeGrafter"/>
</dbReference>
<dbReference type="RefSeq" id="WP_057849488.1">
    <property type="nucleotide sequence ID" value="NZ_LLXX01000033.1"/>
</dbReference>
<dbReference type="InterPro" id="IPR051785">
    <property type="entry name" value="MMCE/EMCE_epimerase"/>
</dbReference>
<dbReference type="SUPFAM" id="SSF54593">
    <property type="entry name" value="Glyoxalase/Bleomycin resistance protein/Dihydroxybiphenyl dioxygenase"/>
    <property type="match status" value="1"/>
</dbReference>
<dbReference type="PANTHER" id="PTHR43048">
    <property type="entry name" value="METHYLMALONYL-COA EPIMERASE"/>
    <property type="match status" value="1"/>
</dbReference>
<dbReference type="STRING" id="1518501.CQ10_09010"/>
<dbReference type="GO" id="GO:0046872">
    <property type="term" value="F:metal ion binding"/>
    <property type="evidence" value="ECO:0007669"/>
    <property type="project" value="UniProtKB-KW"/>
</dbReference>
<dbReference type="Proteomes" id="UP000051913">
    <property type="component" value="Unassembled WGS sequence"/>
</dbReference>
<keyword evidence="1" id="KW-0479">Metal-binding</keyword>
<dbReference type="PANTHER" id="PTHR43048:SF5">
    <property type="entry name" value="BLR5325 PROTEIN"/>
    <property type="match status" value="1"/>
</dbReference>
<dbReference type="InterPro" id="IPR029068">
    <property type="entry name" value="Glyas_Bleomycin-R_OHBP_Dase"/>
</dbReference>
<dbReference type="PROSITE" id="PS51819">
    <property type="entry name" value="VOC"/>
    <property type="match status" value="1"/>
</dbReference>
<proteinExistence type="predicted"/>
<keyword evidence="4" id="KW-1185">Reference proteome</keyword>
<name>A0A0R3KBI7_9BRAD</name>
<reference evidence="3 4" key="1">
    <citation type="submission" date="2014-03" db="EMBL/GenBank/DDBJ databases">
        <title>Bradyrhizobium valentinum sp. nov., isolated from effective nodules of Lupinus mariae-josephae, a lupine endemic of basic-lime soils in Eastern Spain.</title>
        <authorList>
            <person name="Duran D."/>
            <person name="Rey L."/>
            <person name="Navarro A."/>
            <person name="Busquets A."/>
            <person name="Imperial J."/>
            <person name="Ruiz-Argueso T."/>
        </authorList>
    </citation>
    <scope>NUCLEOTIDE SEQUENCE [LARGE SCALE GENOMIC DNA]</scope>
    <source>
        <strain evidence="3 4">LmjM3</strain>
    </source>
</reference>
<evidence type="ECO:0000313" key="3">
    <source>
        <dbReference type="EMBL" id="KRR11783.1"/>
    </source>
</evidence>
<organism evidence="3 4">
    <name type="scientific">Bradyrhizobium valentinum</name>
    <dbReference type="NCBI Taxonomy" id="1518501"/>
    <lineage>
        <taxon>Bacteria</taxon>
        <taxon>Pseudomonadati</taxon>
        <taxon>Pseudomonadota</taxon>
        <taxon>Alphaproteobacteria</taxon>
        <taxon>Hyphomicrobiales</taxon>
        <taxon>Nitrobacteraceae</taxon>
        <taxon>Bradyrhizobium</taxon>
    </lineage>
</organism>
<dbReference type="Gene3D" id="3.10.180.10">
    <property type="entry name" value="2,3-Dihydroxybiphenyl 1,2-Dioxygenase, domain 1"/>
    <property type="match status" value="1"/>
</dbReference>
<dbReference type="GO" id="GO:0004493">
    <property type="term" value="F:methylmalonyl-CoA epimerase activity"/>
    <property type="evidence" value="ECO:0007669"/>
    <property type="project" value="TreeGrafter"/>
</dbReference>
<dbReference type="InterPro" id="IPR037523">
    <property type="entry name" value="VOC_core"/>
</dbReference>
<evidence type="ECO:0000313" key="4">
    <source>
        <dbReference type="Proteomes" id="UP000051913"/>
    </source>
</evidence>
<gene>
    <name evidence="3" type="ORF">CP49_06250</name>
</gene>
<dbReference type="OrthoDB" id="7187210at2"/>
<dbReference type="AlphaFoldDB" id="A0A0R3KBI7"/>
<sequence>MTKSKLLRMDNVGIVVESLDDAISFFTELGLTLEGRAMVEGEWAGRITGLGNQRVEIAMMVTPDGHSRLELSRFLTPSVVADHRNAPVNALGYLRAMFTVSDIDETLTRLRKHGAQLVGEVVQYEASYRLCYIRGPEGLLIGLAEPLGSNR</sequence>
<protein>
    <submittedName>
        <fullName evidence="3">Glyoxalase</fullName>
    </submittedName>
</protein>
<dbReference type="Pfam" id="PF13669">
    <property type="entry name" value="Glyoxalase_4"/>
    <property type="match status" value="1"/>
</dbReference>
<comment type="caution">
    <text evidence="3">The sequence shown here is derived from an EMBL/GenBank/DDBJ whole genome shotgun (WGS) entry which is preliminary data.</text>
</comment>
<evidence type="ECO:0000256" key="1">
    <source>
        <dbReference type="ARBA" id="ARBA00022723"/>
    </source>
</evidence>
<evidence type="ECO:0000259" key="2">
    <source>
        <dbReference type="PROSITE" id="PS51819"/>
    </source>
</evidence>